<evidence type="ECO:0000256" key="4">
    <source>
        <dbReference type="ARBA" id="ARBA00022691"/>
    </source>
</evidence>
<evidence type="ECO:0000256" key="6">
    <source>
        <dbReference type="PROSITE-ProRule" id="PRU01016"/>
    </source>
</evidence>
<keyword evidence="2 6" id="KW-0489">Methyltransferase</keyword>
<dbReference type="EC" id="2.1.1.37" evidence="1"/>
<feature type="compositionally biased region" description="Basic and acidic residues" evidence="7">
    <location>
        <begin position="218"/>
        <end position="250"/>
    </location>
</feature>
<gene>
    <name evidence="8" type="ORF">SAMN05216174_12067</name>
</gene>
<protein>
    <recommendedName>
        <fullName evidence="1">DNA (cytosine-5-)-methyltransferase</fullName>
        <ecNumber evidence="1">2.1.1.37</ecNumber>
    </recommendedName>
</protein>
<dbReference type="PANTHER" id="PTHR10629">
    <property type="entry name" value="CYTOSINE-SPECIFIC METHYLTRANSFERASE"/>
    <property type="match status" value="1"/>
</dbReference>
<keyword evidence="4 6" id="KW-0949">S-adenosyl-L-methionine</keyword>
<evidence type="ECO:0000256" key="1">
    <source>
        <dbReference type="ARBA" id="ARBA00011975"/>
    </source>
</evidence>
<dbReference type="InterPro" id="IPR050390">
    <property type="entry name" value="C5-Methyltransferase"/>
</dbReference>
<evidence type="ECO:0000256" key="3">
    <source>
        <dbReference type="ARBA" id="ARBA00022679"/>
    </source>
</evidence>
<dbReference type="OrthoDB" id="9813719at2"/>
<dbReference type="GO" id="GO:0009307">
    <property type="term" value="P:DNA restriction-modification system"/>
    <property type="evidence" value="ECO:0007669"/>
    <property type="project" value="UniProtKB-KW"/>
</dbReference>
<organism evidence="8 9">
    <name type="scientific">Actinokineospora iranica</name>
    <dbReference type="NCBI Taxonomy" id="1271860"/>
    <lineage>
        <taxon>Bacteria</taxon>
        <taxon>Bacillati</taxon>
        <taxon>Actinomycetota</taxon>
        <taxon>Actinomycetes</taxon>
        <taxon>Pseudonocardiales</taxon>
        <taxon>Pseudonocardiaceae</taxon>
        <taxon>Actinokineospora</taxon>
    </lineage>
</organism>
<name>A0A1G6Y799_9PSEU</name>
<dbReference type="GO" id="GO:0003886">
    <property type="term" value="F:DNA (cytosine-5-)-methyltransferase activity"/>
    <property type="evidence" value="ECO:0007669"/>
    <property type="project" value="UniProtKB-EC"/>
</dbReference>
<dbReference type="PROSITE" id="PS51679">
    <property type="entry name" value="SAM_MT_C5"/>
    <property type="match status" value="1"/>
</dbReference>
<dbReference type="Proteomes" id="UP000199501">
    <property type="component" value="Unassembled WGS sequence"/>
</dbReference>
<keyword evidence="5" id="KW-0680">Restriction system</keyword>
<keyword evidence="3 6" id="KW-0808">Transferase</keyword>
<dbReference type="Pfam" id="PF00145">
    <property type="entry name" value="DNA_methylase"/>
    <property type="match status" value="1"/>
</dbReference>
<evidence type="ECO:0000256" key="7">
    <source>
        <dbReference type="SAM" id="MobiDB-lite"/>
    </source>
</evidence>
<dbReference type="InterPro" id="IPR001525">
    <property type="entry name" value="C5_MeTfrase"/>
</dbReference>
<evidence type="ECO:0000256" key="5">
    <source>
        <dbReference type="ARBA" id="ARBA00022747"/>
    </source>
</evidence>
<dbReference type="STRING" id="1271860.SAMN05216174_12067"/>
<dbReference type="Gene3D" id="3.40.50.150">
    <property type="entry name" value="Vaccinia Virus protein VP39"/>
    <property type="match status" value="1"/>
</dbReference>
<dbReference type="AlphaFoldDB" id="A0A1G6Y799"/>
<comment type="similarity">
    <text evidence="6">Belongs to the class I-like SAM-binding methyltransferase superfamily. C5-methyltransferase family.</text>
</comment>
<reference evidence="9" key="1">
    <citation type="submission" date="2016-10" db="EMBL/GenBank/DDBJ databases">
        <authorList>
            <person name="Varghese N."/>
            <person name="Submissions S."/>
        </authorList>
    </citation>
    <scope>NUCLEOTIDE SEQUENCE [LARGE SCALE GENOMIC DNA]</scope>
    <source>
        <strain evidence="9">IBRC-M 10403</strain>
    </source>
</reference>
<dbReference type="GO" id="GO:0003677">
    <property type="term" value="F:DNA binding"/>
    <property type="evidence" value="ECO:0007669"/>
    <property type="project" value="TreeGrafter"/>
</dbReference>
<evidence type="ECO:0000313" key="8">
    <source>
        <dbReference type="EMBL" id="SDD86278.1"/>
    </source>
</evidence>
<feature type="region of interest" description="Disordered" evidence="7">
    <location>
        <begin position="203"/>
        <end position="255"/>
    </location>
</feature>
<sequence>MRIGSLFSGYSGLDLGVRAVLGGSVVWHAEVDTAASLVLAHRWPGVPNLGDITGVNWSQAAPVDVLVGGFPCQDVSSAGKRVGLRPGSRSGLWSQMAYAVSVLRPRLVVAENVRGLLSAPATSQMEPCPWCLGDHAPHAVRALGAVLGDLADLGYDAAWCGLPASAVGAPHNRFRVFVAASDTAGERHGDAWPTRRRGLSAAAVAGDLRAPARGRGSGRGDLDAHSDGAGRQGIDQEGHRNPGDAHRRGSTDWGDYTPAIRRWERRLGRPAPAPITTGHHGARVLDPAFVEWMQGAPEGWVTHVPGLSRTAMLRVLGNGVIPHQAAAALPWLLDTLAAPVEQAA</sequence>
<dbReference type="PANTHER" id="PTHR10629:SF52">
    <property type="entry name" value="DNA (CYTOSINE-5)-METHYLTRANSFERASE 1"/>
    <property type="match status" value="1"/>
</dbReference>
<feature type="active site" evidence="6">
    <location>
        <position position="72"/>
    </location>
</feature>
<dbReference type="RefSeq" id="WP_091456895.1">
    <property type="nucleotide sequence ID" value="NZ_FMZZ01000020.1"/>
</dbReference>
<dbReference type="InterPro" id="IPR029063">
    <property type="entry name" value="SAM-dependent_MTases_sf"/>
</dbReference>
<evidence type="ECO:0000313" key="9">
    <source>
        <dbReference type="Proteomes" id="UP000199501"/>
    </source>
</evidence>
<dbReference type="EMBL" id="FMZZ01000020">
    <property type="protein sequence ID" value="SDD86278.1"/>
    <property type="molecule type" value="Genomic_DNA"/>
</dbReference>
<dbReference type="GO" id="GO:0044027">
    <property type="term" value="P:negative regulation of gene expression via chromosomal CpG island methylation"/>
    <property type="evidence" value="ECO:0007669"/>
    <property type="project" value="TreeGrafter"/>
</dbReference>
<dbReference type="SUPFAM" id="SSF53335">
    <property type="entry name" value="S-adenosyl-L-methionine-dependent methyltransferases"/>
    <property type="match status" value="1"/>
</dbReference>
<dbReference type="PRINTS" id="PR00105">
    <property type="entry name" value="C5METTRFRASE"/>
</dbReference>
<evidence type="ECO:0000256" key="2">
    <source>
        <dbReference type="ARBA" id="ARBA00022603"/>
    </source>
</evidence>
<accession>A0A1G6Y799</accession>
<proteinExistence type="inferred from homology"/>
<keyword evidence="9" id="KW-1185">Reference proteome</keyword>
<dbReference type="GO" id="GO:0032259">
    <property type="term" value="P:methylation"/>
    <property type="evidence" value="ECO:0007669"/>
    <property type="project" value="UniProtKB-KW"/>
</dbReference>